<dbReference type="GO" id="GO:0004674">
    <property type="term" value="F:protein serine/threonine kinase activity"/>
    <property type="evidence" value="ECO:0007669"/>
    <property type="project" value="InterPro"/>
</dbReference>
<dbReference type="Pfam" id="PF11883">
    <property type="entry name" value="DUF3403"/>
    <property type="match status" value="1"/>
</dbReference>
<reference evidence="2" key="1">
    <citation type="journal article" date="2009" name="PLoS Genet.">
        <title>Sequencing, mapping, and analysis of 27,455 maize full-length cDNAs.</title>
        <authorList>
            <person name="Soderlund C."/>
            <person name="Descour A."/>
            <person name="Kudrna D."/>
            <person name="Bomhoff M."/>
            <person name="Boyd L."/>
            <person name="Currie J."/>
            <person name="Angelova A."/>
            <person name="Collura K."/>
            <person name="Wissotski M."/>
            <person name="Ashley E."/>
            <person name="Morrow D."/>
            <person name="Fernandes J."/>
            <person name="Walbot V."/>
            <person name="Yu Y."/>
        </authorList>
    </citation>
    <scope>NUCLEOTIDE SEQUENCE</scope>
    <source>
        <strain evidence="2">B73</strain>
    </source>
</reference>
<name>C4J8E6_MAIZE</name>
<evidence type="ECO:0000313" key="2">
    <source>
        <dbReference type="EMBL" id="ACR37446.1"/>
    </source>
</evidence>
<accession>C4J8E6</accession>
<dbReference type="EMBL" id="BT087093">
    <property type="protein sequence ID" value="ACR37446.1"/>
    <property type="molecule type" value="mRNA"/>
</dbReference>
<protein>
    <recommendedName>
        <fullName evidence="1">S-locus receptor kinase C-terminal domain-containing protein</fullName>
    </recommendedName>
</protein>
<evidence type="ECO:0000259" key="1">
    <source>
        <dbReference type="Pfam" id="PF11883"/>
    </source>
</evidence>
<sequence>MITNGSATLPDPKQPGFLSMLVPNETDVAEETCSLNGLSVTILDGR</sequence>
<dbReference type="InterPro" id="IPR021820">
    <property type="entry name" value="S-locus_recpt_kinase_C"/>
</dbReference>
<organism evidence="2">
    <name type="scientific">Zea mays</name>
    <name type="common">Maize</name>
    <dbReference type="NCBI Taxonomy" id="4577"/>
    <lineage>
        <taxon>Eukaryota</taxon>
        <taxon>Viridiplantae</taxon>
        <taxon>Streptophyta</taxon>
        <taxon>Embryophyta</taxon>
        <taxon>Tracheophyta</taxon>
        <taxon>Spermatophyta</taxon>
        <taxon>Magnoliopsida</taxon>
        <taxon>Liliopsida</taxon>
        <taxon>Poales</taxon>
        <taxon>Poaceae</taxon>
        <taxon>PACMAD clade</taxon>
        <taxon>Panicoideae</taxon>
        <taxon>Andropogonodae</taxon>
        <taxon>Andropogoneae</taxon>
        <taxon>Tripsacinae</taxon>
        <taxon>Zea</taxon>
    </lineage>
</organism>
<feature type="domain" description="S-locus receptor kinase C-terminal" evidence="1">
    <location>
        <begin position="7"/>
        <end position="46"/>
    </location>
</feature>
<dbReference type="AlphaFoldDB" id="C4J8E6"/>
<proteinExistence type="evidence at transcript level"/>